<dbReference type="SUPFAM" id="SSF53756">
    <property type="entry name" value="UDP-Glycosyltransferase/glycogen phosphorylase"/>
    <property type="match status" value="1"/>
</dbReference>
<evidence type="ECO:0000313" key="1">
    <source>
        <dbReference type="EMBL" id="MEJ8825594.1"/>
    </source>
</evidence>
<sequence>MRILLIDPGLVPATGHNQAMLQELDAAIREGDGTATLVCACARQVDTRHFAHLACEVRPVFRFHGYARWRASDAAQFASPTFFEDVCIEDLSSLPLQDFDIVLMPTAYPFHLAALATCGERFPQLRIACGLLMPPRFWAADEASVAMLEAAMHRAVLLLGKRENTLLYSESGQCRIGSALVSTPCLLPPASRATLRQMQQLCRDVPSTFGGALRLGFLGQPEVRKGFAHVEALVQAGLPAGVSLTVRLPPGWEALCAKWTADAPAVDATSAPMDNRAFLDAMASVDVVLAFYSPGHHREQMSGIVAEAICLGKPLLIAIGCDALIDFLARQAPGSYLCQPYGLEGLVAALTASPGSWRSRALAARASAAAMQELKSADRYLAIVSG</sequence>
<accession>A0ABU8W6I4</accession>
<name>A0ABU8W6I4_9BURK</name>
<protein>
    <recommendedName>
        <fullName evidence="3">Glycosyltransferase family 1 protein</fullName>
    </recommendedName>
</protein>
<organism evidence="1 2">
    <name type="scientific">Variovorax humicola</name>
    <dbReference type="NCBI Taxonomy" id="1769758"/>
    <lineage>
        <taxon>Bacteria</taxon>
        <taxon>Pseudomonadati</taxon>
        <taxon>Pseudomonadota</taxon>
        <taxon>Betaproteobacteria</taxon>
        <taxon>Burkholderiales</taxon>
        <taxon>Comamonadaceae</taxon>
        <taxon>Variovorax</taxon>
    </lineage>
</organism>
<evidence type="ECO:0008006" key="3">
    <source>
        <dbReference type="Google" id="ProtNLM"/>
    </source>
</evidence>
<proteinExistence type="predicted"/>
<evidence type="ECO:0000313" key="2">
    <source>
        <dbReference type="Proteomes" id="UP001363010"/>
    </source>
</evidence>
<dbReference type="EMBL" id="JBBKZV010000023">
    <property type="protein sequence ID" value="MEJ8825594.1"/>
    <property type="molecule type" value="Genomic_DNA"/>
</dbReference>
<dbReference type="Proteomes" id="UP001363010">
    <property type="component" value="Unassembled WGS sequence"/>
</dbReference>
<reference evidence="1 2" key="1">
    <citation type="submission" date="2024-03" db="EMBL/GenBank/DDBJ databases">
        <title>Novel species of the genus Variovorax.</title>
        <authorList>
            <person name="Liu Q."/>
            <person name="Xin Y.-H."/>
        </authorList>
    </citation>
    <scope>NUCLEOTIDE SEQUENCE [LARGE SCALE GENOMIC DNA]</scope>
    <source>
        <strain evidence="1 2">KACC 18501</strain>
    </source>
</reference>
<keyword evidence="2" id="KW-1185">Reference proteome</keyword>
<comment type="caution">
    <text evidence="1">The sequence shown here is derived from an EMBL/GenBank/DDBJ whole genome shotgun (WGS) entry which is preliminary data.</text>
</comment>
<dbReference type="RefSeq" id="WP_340366622.1">
    <property type="nucleotide sequence ID" value="NZ_JBBKZV010000023.1"/>
</dbReference>
<gene>
    <name evidence="1" type="ORF">WKW80_26805</name>
</gene>